<dbReference type="PATRIC" id="fig|1246626.3.peg.617"/>
<organism evidence="3 4">
    <name type="scientific">Shouchella lehensis G1</name>
    <dbReference type="NCBI Taxonomy" id="1246626"/>
    <lineage>
        <taxon>Bacteria</taxon>
        <taxon>Bacillati</taxon>
        <taxon>Bacillota</taxon>
        <taxon>Bacilli</taxon>
        <taxon>Bacillales</taxon>
        <taxon>Bacillaceae</taxon>
        <taxon>Shouchella</taxon>
    </lineage>
</organism>
<dbReference type="RefSeq" id="WP_038477010.1">
    <property type="nucleotide sequence ID" value="NZ_CP003923.1"/>
</dbReference>
<dbReference type="eggNOG" id="ENOG5032ESB">
    <property type="taxonomic scope" value="Bacteria"/>
</dbReference>
<evidence type="ECO:0000313" key="4">
    <source>
        <dbReference type="Proteomes" id="UP000027142"/>
    </source>
</evidence>
<dbReference type="InterPro" id="IPR009936">
    <property type="entry name" value="DUF1468"/>
</dbReference>
<feature type="domain" description="DUF1468" evidence="2">
    <location>
        <begin position="9"/>
        <end position="140"/>
    </location>
</feature>
<dbReference type="KEGG" id="ble:BleG1_0621"/>
<dbReference type="STRING" id="1246626.BleG1_0621"/>
<feature type="transmembrane region" description="Helical" evidence="1">
    <location>
        <begin position="114"/>
        <end position="131"/>
    </location>
</feature>
<dbReference type="OrthoDB" id="2426743at2"/>
<keyword evidence="1" id="KW-0472">Membrane</keyword>
<evidence type="ECO:0000313" key="3">
    <source>
        <dbReference type="EMBL" id="AIC93229.1"/>
    </source>
</evidence>
<feature type="transmembrane region" description="Helical" evidence="1">
    <location>
        <begin position="7"/>
        <end position="25"/>
    </location>
</feature>
<accession>A0A060LZH6</accession>
<keyword evidence="4" id="KW-1185">Reference proteome</keyword>
<sequence>MTMNQKISIPLFILAIGYLLATWLLPKYEYILIDADIFPFLLGGLLALFSIILFFSKDEEGAKIYIAKDDLKIIVPVVLLMLLYILLLEPIGFVITTVCFIFICSLLLGYKNHLTNGIVAVLFPVFFYFLFTRYLMIALPSGILPI</sequence>
<feature type="transmembrane region" description="Helical" evidence="1">
    <location>
        <begin position="37"/>
        <end position="56"/>
    </location>
</feature>
<reference evidence="3 4" key="1">
    <citation type="journal article" date="2014" name="Gene">
        <title>A comparative genomic analysis of the alkalitolerant soil bacterium Bacillus lehensis G1.</title>
        <authorList>
            <person name="Noor Y.M."/>
            <person name="Samsulrizal N.H."/>
            <person name="Jema'on N.A."/>
            <person name="Low K.O."/>
            <person name="Ramli A.N."/>
            <person name="Alias N.I."/>
            <person name="Damis S.I."/>
            <person name="Fuzi S.F."/>
            <person name="Isa M.N."/>
            <person name="Murad A.M."/>
            <person name="Raih M.F."/>
            <person name="Bakar F.D."/>
            <person name="Najimudin N."/>
            <person name="Mahadi N.M."/>
            <person name="Illias R.M."/>
        </authorList>
    </citation>
    <scope>NUCLEOTIDE SEQUENCE [LARGE SCALE GENOMIC DNA]</scope>
    <source>
        <strain evidence="3 4">G1</strain>
    </source>
</reference>
<dbReference type="EMBL" id="CP003923">
    <property type="protein sequence ID" value="AIC93229.1"/>
    <property type="molecule type" value="Genomic_DNA"/>
</dbReference>
<dbReference type="AlphaFoldDB" id="A0A060LZH6"/>
<dbReference type="Proteomes" id="UP000027142">
    <property type="component" value="Chromosome"/>
</dbReference>
<dbReference type="HOGENOM" id="CLU_110735_6_1_9"/>
<gene>
    <name evidence="3" type="ORF">BleG1_0621</name>
</gene>
<proteinExistence type="predicted"/>
<evidence type="ECO:0000256" key="1">
    <source>
        <dbReference type="SAM" id="Phobius"/>
    </source>
</evidence>
<dbReference type="Pfam" id="PF07331">
    <property type="entry name" value="TctB"/>
    <property type="match status" value="1"/>
</dbReference>
<keyword evidence="1" id="KW-0812">Transmembrane</keyword>
<keyword evidence="1" id="KW-1133">Transmembrane helix</keyword>
<name>A0A060LZH6_9BACI</name>
<protein>
    <recommendedName>
        <fullName evidence="2">DUF1468 domain-containing protein</fullName>
    </recommendedName>
</protein>
<feature type="transmembrane region" description="Helical" evidence="1">
    <location>
        <begin position="77"/>
        <end position="108"/>
    </location>
</feature>
<evidence type="ECO:0000259" key="2">
    <source>
        <dbReference type="Pfam" id="PF07331"/>
    </source>
</evidence>